<keyword evidence="6 9" id="KW-1133">Transmembrane helix</keyword>
<dbReference type="Gene3D" id="1.10.3860.10">
    <property type="entry name" value="Sodium:dicarboxylate symporter"/>
    <property type="match status" value="1"/>
</dbReference>
<organism evidence="10 11">
    <name type="scientific">Ramlibacter monticola</name>
    <dbReference type="NCBI Taxonomy" id="1926872"/>
    <lineage>
        <taxon>Bacteria</taxon>
        <taxon>Pseudomonadati</taxon>
        <taxon>Pseudomonadota</taxon>
        <taxon>Betaproteobacteria</taxon>
        <taxon>Burkholderiales</taxon>
        <taxon>Comamonadaceae</taxon>
        <taxon>Ramlibacter</taxon>
    </lineage>
</organism>
<evidence type="ECO:0000256" key="9">
    <source>
        <dbReference type="SAM" id="Phobius"/>
    </source>
</evidence>
<evidence type="ECO:0000256" key="6">
    <source>
        <dbReference type="ARBA" id="ARBA00022989"/>
    </source>
</evidence>
<dbReference type="PRINTS" id="PR00173">
    <property type="entry name" value="EDTRNSPORT"/>
</dbReference>
<evidence type="ECO:0000256" key="3">
    <source>
        <dbReference type="ARBA" id="ARBA00022475"/>
    </source>
</evidence>
<dbReference type="InterPro" id="IPR001991">
    <property type="entry name" value="Na-dicarboxylate_symporter"/>
</dbReference>
<accession>A0A937CRF4</accession>
<evidence type="ECO:0000256" key="1">
    <source>
        <dbReference type="ARBA" id="ARBA00004651"/>
    </source>
</evidence>
<dbReference type="SUPFAM" id="SSF118215">
    <property type="entry name" value="Proton glutamate symport protein"/>
    <property type="match status" value="1"/>
</dbReference>
<keyword evidence="4 9" id="KW-0812">Transmembrane</keyword>
<comment type="function">
    <text evidence="8">Responsible for the transport of dicarboxylates such as succinate, fumarate, and malate from the periplasm across the membrane.</text>
</comment>
<evidence type="ECO:0000313" key="11">
    <source>
        <dbReference type="Proteomes" id="UP000599109"/>
    </source>
</evidence>
<dbReference type="GO" id="GO:0006835">
    <property type="term" value="P:dicarboxylic acid transport"/>
    <property type="evidence" value="ECO:0007669"/>
    <property type="project" value="TreeGrafter"/>
</dbReference>
<dbReference type="PANTHER" id="PTHR42865">
    <property type="entry name" value="PROTON/GLUTAMATE-ASPARTATE SYMPORTER"/>
    <property type="match status" value="1"/>
</dbReference>
<keyword evidence="3" id="KW-1003">Cell membrane</keyword>
<dbReference type="Pfam" id="PF00375">
    <property type="entry name" value="SDF"/>
    <property type="match status" value="1"/>
</dbReference>
<evidence type="ECO:0000256" key="5">
    <source>
        <dbReference type="ARBA" id="ARBA00022847"/>
    </source>
</evidence>
<dbReference type="PANTHER" id="PTHR42865:SF7">
    <property type="entry name" value="PROTON_GLUTAMATE-ASPARTATE SYMPORTER"/>
    <property type="match status" value="1"/>
</dbReference>
<comment type="subcellular location">
    <subcellularLocation>
        <location evidence="1">Cell membrane</location>
        <topology evidence="1">Multi-pass membrane protein</topology>
    </subcellularLocation>
</comment>
<keyword evidence="11" id="KW-1185">Reference proteome</keyword>
<dbReference type="EMBL" id="JAEQNE010000001">
    <property type="protein sequence ID" value="MBL0390765.1"/>
    <property type="molecule type" value="Genomic_DNA"/>
</dbReference>
<keyword evidence="5" id="KW-0769">Symport</keyword>
<keyword evidence="7 9" id="KW-0472">Membrane</keyword>
<protein>
    <submittedName>
        <fullName evidence="10">Dicarboxylate/amino acid:cation symporter</fullName>
    </submittedName>
</protein>
<dbReference type="RefSeq" id="WP_201673345.1">
    <property type="nucleotide sequence ID" value="NZ_JAEQNE010000001.1"/>
</dbReference>
<feature type="transmembrane region" description="Helical" evidence="9">
    <location>
        <begin position="22"/>
        <end position="42"/>
    </location>
</feature>
<dbReference type="GO" id="GO:0005886">
    <property type="term" value="C:plasma membrane"/>
    <property type="evidence" value="ECO:0007669"/>
    <property type="project" value="UniProtKB-SubCell"/>
</dbReference>
<dbReference type="Proteomes" id="UP000599109">
    <property type="component" value="Unassembled WGS sequence"/>
</dbReference>
<evidence type="ECO:0000256" key="2">
    <source>
        <dbReference type="ARBA" id="ARBA00022448"/>
    </source>
</evidence>
<evidence type="ECO:0000313" key="10">
    <source>
        <dbReference type="EMBL" id="MBL0390765.1"/>
    </source>
</evidence>
<evidence type="ECO:0000256" key="4">
    <source>
        <dbReference type="ARBA" id="ARBA00022692"/>
    </source>
</evidence>
<dbReference type="GO" id="GO:0015293">
    <property type="term" value="F:symporter activity"/>
    <property type="evidence" value="ECO:0007669"/>
    <property type="project" value="UniProtKB-KW"/>
</dbReference>
<gene>
    <name evidence="10" type="ORF">JJ685_06360</name>
</gene>
<reference evidence="10 11" key="1">
    <citation type="journal article" date="2017" name="Int. J. Syst. Evol. Microbiol.">
        <title>Ramlibacter monticola sp. nov., isolated from forest soil.</title>
        <authorList>
            <person name="Chaudhary D.K."/>
            <person name="Kim J."/>
        </authorList>
    </citation>
    <scope>NUCLEOTIDE SEQUENCE [LARGE SCALE GENOMIC DNA]</scope>
    <source>
        <strain evidence="10 11">KACC 19175</strain>
    </source>
</reference>
<dbReference type="InterPro" id="IPR036458">
    <property type="entry name" value="Na:dicarbo_symporter_sf"/>
</dbReference>
<feature type="transmembrane region" description="Helical" evidence="9">
    <location>
        <begin position="324"/>
        <end position="357"/>
    </location>
</feature>
<evidence type="ECO:0000256" key="7">
    <source>
        <dbReference type="ARBA" id="ARBA00023136"/>
    </source>
</evidence>
<proteinExistence type="predicted"/>
<sequence length="449" mass="47769">MTAHVQTANGLPLAPARKKFPMAGWILIAMVLGILIGWAIFANVPDKKTAAQIAGYVSIFSDIFLRLIKMLIGPLVFSTLVVGIAHIGDAASVGRVFGKAIAWFLTASLVSLVLGLIMANLLQPGLNLGLPLPDIGASANLATSKFTLKDFVSHLVPKSFAEAMANNEILQIVVFSMFFGVALAALGDRAKTLVASIDELSHAMLKITGYVMNLAPIAVMAAMAATVAVNGLEILVKFAVFMADFYLGLFLLWAVLVAAGFVFLGPRVFRLLVLVKEPFLLSFATASSEAAYPKILDALDRFGVRRKISAFVMPMGYSFNLDGSMMYCTFAVLFIAQAYGIALPIHTQVTMLLILMLTSKGMAGVPRASLVVIAATLNQFNIPEAGLLLILGVDTFLDMGRSATNAVGNSIATAVVAKWEGELMTQAEADRNLRAIEAEATARGHALAD</sequence>
<feature type="transmembrane region" description="Helical" evidence="9">
    <location>
        <begin position="207"/>
        <end position="229"/>
    </location>
</feature>
<dbReference type="FunFam" id="1.10.3860.10:FF:000001">
    <property type="entry name" value="C4-dicarboxylate transport protein"/>
    <property type="match status" value="1"/>
</dbReference>
<evidence type="ECO:0000256" key="8">
    <source>
        <dbReference type="ARBA" id="ARBA00053346"/>
    </source>
</evidence>
<dbReference type="AlphaFoldDB" id="A0A937CRF4"/>
<comment type="caution">
    <text evidence="10">The sequence shown here is derived from an EMBL/GenBank/DDBJ whole genome shotgun (WGS) entry which is preliminary data.</text>
</comment>
<feature type="transmembrane region" description="Helical" evidence="9">
    <location>
        <begin position="241"/>
        <end position="264"/>
    </location>
</feature>
<keyword evidence="2" id="KW-0813">Transport</keyword>
<feature type="transmembrane region" description="Helical" evidence="9">
    <location>
        <begin position="169"/>
        <end position="187"/>
    </location>
</feature>
<feature type="transmembrane region" description="Helical" evidence="9">
    <location>
        <begin position="100"/>
        <end position="122"/>
    </location>
</feature>
<name>A0A937CRF4_9BURK</name>
<feature type="transmembrane region" description="Helical" evidence="9">
    <location>
        <begin position="63"/>
        <end position="88"/>
    </location>
</feature>